<dbReference type="InterPro" id="IPR036661">
    <property type="entry name" value="Luciferase-like_sf"/>
</dbReference>
<gene>
    <name evidence="3" type="ORF">FNH04_32910</name>
</gene>
<dbReference type="Gene3D" id="3.20.20.30">
    <property type="entry name" value="Luciferase-like domain"/>
    <property type="match status" value="1"/>
</dbReference>
<evidence type="ECO:0000256" key="1">
    <source>
        <dbReference type="ARBA" id="ARBA00023002"/>
    </source>
</evidence>
<evidence type="ECO:0000313" key="3">
    <source>
        <dbReference type="EMBL" id="MPY44535.1"/>
    </source>
</evidence>
<dbReference type="PANTHER" id="PTHR43244">
    <property type="match status" value="1"/>
</dbReference>
<dbReference type="SUPFAM" id="SSF51679">
    <property type="entry name" value="Bacterial luciferase-like"/>
    <property type="match status" value="1"/>
</dbReference>
<protein>
    <submittedName>
        <fullName evidence="3">LLM class flavin-dependent oxidoreductase</fullName>
    </submittedName>
</protein>
<dbReference type="CDD" id="cd01097">
    <property type="entry name" value="Tetrahydromethanopterin_reductase"/>
    <property type="match status" value="1"/>
</dbReference>
<dbReference type="PANTHER" id="PTHR43244:SF1">
    <property type="entry name" value="5,10-METHYLENETETRAHYDROMETHANOPTERIN REDUCTASE"/>
    <property type="match status" value="1"/>
</dbReference>
<keyword evidence="1" id="KW-0560">Oxidoreductase</keyword>
<accession>A0A5N8WED2</accession>
<name>A0A5N8WED2_9ACTN</name>
<dbReference type="AlphaFoldDB" id="A0A5N8WED2"/>
<dbReference type="EMBL" id="VJZE01000333">
    <property type="protein sequence ID" value="MPY44535.1"/>
    <property type="molecule type" value="Genomic_DNA"/>
</dbReference>
<dbReference type="Pfam" id="PF00296">
    <property type="entry name" value="Bac_luciferase"/>
    <property type="match status" value="1"/>
</dbReference>
<proteinExistence type="predicted"/>
<evidence type="ECO:0000313" key="4">
    <source>
        <dbReference type="Proteomes" id="UP000326979"/>
    </source>
</evidence>
<sequence length="298" mass="31838">MTQQPHELLFGSFITPSADRIEQVVALTQLSERAGLDLATFQDHPYQPRLLDSWTLISYLAAATSRIRLAPNVMNLPMRQPVVIARSAAGLDLLTGGRVELALGAGGFWDAIEAIGGRRLSAGESIDALGEAITIIREIWDADTRGGVRVDGTHYQVAGAKRGPAPAHDVGIWVGAYRPRILRLVGRVADGWVPSLSYLEGGLAGLAEANRHIDEGAEAAGRDPASIRRLLNIGDHFTPAGSTALTGPLAQWAEQLAQITLEYGVTGYILAGDNPTAIQQFGEEVAPAVRELVEKART</sequence>
<comment type="caution">
    <text evidence="3">The sequence shown here is derived from an EMBL/GenBank/DDBJ whole genome shotgun (WGS) entry which is preliminary data.</text>
</comment>
<dbReference type="OrthoDB" id="9775082at2"/>
<dbReference type="InterPro" id="IPR050564">
    <property type="entry name" value="F420-G6PD/mer"/>
</dbReference>
<dbReference type="InterPro" id="IPR011251">
    <property type="entry name" value="Luciferase-like_dom"/>
</dbReference>
<reference evidence="3 4" key="1">
    <citation type="submission" date="2019-07" db="EMBL/GenBank/DDBJ databases">
        <title>New species of Amycolatopsis and Streptomyces.</title>
        <authorList>
            <person name="Duangmal K."/>
            <person name="Teo W.F.A."/>
            <person name="Lipun K."/>
        </authorList>
    </citation>
    <scope>NUCLEOTIDE SEQUENCE [LARGE SCALE GENOMIC DNA]</scope>
    <source>
        <strain evidence="3 4">TISTR 2346</strain>
    </source>
</reference>
<keyword evidence="4" id="KW-1185">Reference proteome</keyword>
<feature type="domain" description="Luciferase-like" evidence="2">
    <location>
        <begin position="16"/>
        <end position="231"/>
    </location>
</feature>
<dbReference type="GO" id="GO:0016705">
    <property type="term" value="F:oxidoreductase activity, acting on paired donors, with incorporation or reduction of molecular oxygen"/>
    <property type="evidence" value="ECO:0007669"/>
    <property type="project" value="InterPro"/>
</dbReference>
<dbReference type="RefSeq" id="WP_152789512.1">
    <property type="nucleotide sequence ID" value="NZ_BAABEQ010000086.1"/>
</dbReference>
<organism evidence="3 4">
    <name type="scientific">Streptomyces phyllanthi</name>
    <dbReference type="NCBI Taxonomy" id="1803180"/>
    <lineage>
        <taxon>Bacteria</taxon>
        <taxon>Bacillati</taxon>
        <taxon>Actinomycetota</taxon>
        <taxon>Actinomycetes</taxon>
        <taxon>Kitasatosporales</taxon>
        <taxon>Streptomycetaceae</taxon>
        <taxon>Streptomyces</taxon>
    </lineage>
</organism>
<dbReference type="Proteomes" id="UP000326979">
    <property type="component" value="Unassembled WGS sequence"/>
</dbReference>
<evidence type="ECO:0000259" key="2">
    <source>
        <dbReference type="Pfam" id="PF00296"/>
    </source>
</evidence>